<dbReference type="Proteomes" id="UP000502677">
    <property type="component" value="Chromosome"/>
</dbReference>
<feature type="transmembrane region" description="Helical" evidence="1">
    <location>
        <begin position="79"/>
        <end position="101"/>
    </location>
</feature>
<name>A0A6G7XH17_9MICO</name>
<evidence type="ECO:0000256" key="1">
    <source>
        <dbReference type="SAM" id="Phobius"/>
    </source>
</evidence>
<feature type="transmembrane region" description="Helical" evidence="1">
    <location>
        <begin position="14"/>
        <end position="36"/>
    </location>
</feature>
<evidence type="ECO:0000313" key="2">
    <source>
        <dbReference type="EMBL" id="QIK63739.1"/>
    </source>
</evidence>
<keyword evidence="1" id="KW-0472">Membrane</keyword>
<feature type="transmembrane region" description="Helical" evidence="1">
    <location>
        <begin position="113"/>
        <end position="135"/>
    </location>
</feature>
<accession>A0A6G7XH17</accession>
<proteinExistence type="predicted"/>
<keyword evidence="3" id="KW-1185">Reference proteome</keyword>
<dbReference type="KEGG" id="lvi:G7068_11475"/>
<reference evidence="2 3" key="1">
    <citation type="submission" date="2020-03" db="EMBL/GenBank/DDBJ databases">
        <title>Leucobacter sp. nov., isolated from beetles.</title>
        <authorList>
            <person name="Hyun D.-W."/>
            <person name="Bae J.-W."/>
        </authorList>
    </citation>
    <scope>NUCLEOTIDE SEQUENCE [LARGE SCALE GENOMIC DNA]</scope>
    <source>
        <strain evidence="2 3">HDW9C</strain>
    </source>
</reference>
<evidence type="ECO:0000313" key="3">
    <source>
        <dbReference type="Proteomes" id="UP000502677"/>
    </source>
</evidence>
<keyword evidence="1" id="KW-1133">Transmembrane helix</keyword>
<dbReference type="EMBL" id="CP049863">
    <property type="protein sequence ID" value="QIK63739.1"/>
    <property type="molecule type" value="Genomic_DNA"/>
</dbReference>
<dbReference type="RefSeq" id="WP_166292081.1">
    <property type="nucleotide sequence ID" value="NZ_CP049863.1"/>
</dbReference>
<protein>
    <submittedName>
        <fullName evidence="2">Uncharacterized protein</fullName>
    </submittedName>
</protein>
<keyword evidence="1" id="KW-0812">Transmembrane</keyword>
<sequence>MPRASQLSSITEFFIPWALLMSIWTTVLALLLWPLFSRIKQIVPRAPLFMAANFCSAVFVFAAISGVTGLNRDGEMQGAFFGGLFVGAGTLWPLLLLGLLTSLLADGFVRRKGMAIVCSVIAVVILVGGGVLYVASELL</sequence>
<dbReference type="AlphaFoldDB" id="A0A6G7XH17"/>
<gene>
    <name evidence="2" type="ORF">G7068_11475</name>
</gene>
<organism evidence="2 3">
    <name type="scientific">Leucobacter viscericola</name>
    <dbReference type="NCBI Taxonomy" id="2714935"/>
    <lineage>
        <taxon>Bacteria</taxon>
        <taxon>Bacillati</taxon>
        <taxon>Actinomycetota</taxon>
        <taxon>Actinomycetes</taxon>
        <taxon>Micrococcales</taxon>
        <taxon>Microbacteriaceae</taxon>
        <taxon>Leucobacter</taxon>
    </lineage>
</organism>
<feature type="transmembrane region" description="Helical" evidence="1">
    <location>
        <begin position="48"/>
        <end position="67"/>
    </location>
</feature>